<organism evidence="1">
    <name type="scientific">Anguilla anguilla</name>
    <name type="common">European freshwater eel</name>
    <name type="synonym">Muraena anguilla</name>
    <dbReference type="NCBI Taxonomy" id="7936"/>
    <lineage>
        <taxon>Eukaryota</taxon>
        <taxon>Metazoa</taxon>
        <taxon>Chordata</taxon>
        <taxon>Craniata</taxon>
        <taxon>Vertebrata</taxon>
        <taxon>Euteleostomi</taxon>
        <taxon>Actinopterygii</taxon>
        <taxon>Neopterygii</taxon>
        <taxon>Teleostei</taxon>
        <taxon>Anguilliformes</taxon>
        <taxon>Anguillidae</taxon>
        <taxon>Anguilla</taxon>
    </lineage>
</organism>
<protein>
    <submittedName>
        <fullName evidence="1">Uncharacterized protein</fullName>
    </submittedName>
</protein>
<dbReference type="AlphaFoldDB" id="A0A0E9VP36"/>
<reference evidence="1" key="1">
    <citation type="submission" date="2014-11" db="EMBL/GenBank/DDBJ databases">
        <authorList>
            <person name="Amaro Gonzalez C."/>
        </authorList>
    </citation>
    <scope>NUCLEOTIDE SEQUENCE</scope>
</reference>
<sequence length="37" mass="4370">MEAMFVTILCHRPGHISVAFEMYLDFHLPIMTKSKFK</sequence>
<dbReference type="EMBL" id="GBXM01028801">
    <property type="protein sequence ID" value="JAH79776.1"/>
    <property type="molecule type" value="Transcribed_RNA"/>
</dbReference>
<proteinExistence type="predicted"/>
<name>A0A0E9VP36_ANGAN</name>
<evidence type="ECO:0000313" key="1">
    <source>
        <dbReference type="EMBL" id="JAH79776.1"/>
    </source>
</evidence>
<reference evidence="1" key="2">
    <citation type="journal article" date="2015" name="Fish Shellfish Immunol.">
        <title>Early steps in the European eel (Anguilla anguilla)-Vibrio vulnificus interaction in the gills: Role of the RtxA13 toxin.</title>
        <authorList>
            <person name="Callol A."/>
            <person name="Pajuelo D."/>
            <person name="Ebbesson L."/>
            <person name="Teles M."/>
            <person name="MacKenzie S."/>
            <person name="Amaro C."/>
        </authorList>
    </citation>
    <scope>NUCLEOTIDE SEQUENCE</scope>
</reference>
<accession>A0A0E9VP36</accession>